<dbReference type="SUPFAM" id="SSF53474">
    <property type="entry name" value="alpha/beta-Hydrolases"/>
    <property type="match status" value="1"/>
</dbReference>
<gene>
    <name evidence="1" type="ORF">JP39_05145</name>
</gene>
<dbReference type="Proteomes" id="UP000061546">
    <property type="component" value="Chromosome"/>
</dbReference>
<dbReference type="Pfam" id="PF00756">
    <property type="entry name" value="Esterase"/>
    <property type="match status" value="1"/>
</dbReference>
<dbReference type="InterPro" id="IPR000801">
    <property type="entry name" value="Esterase-like"/>
</dbReference>
<organism evidence="1 2">
    <name type="scientific">Companilactobacillus heilongjiangensis</name>
    <dbReference type="NCBI Taxonomy" id="1074467"/>
    <lineage>
        <taxon>Bacteria</taxon>
        <taxon>Bacillati</taxon>
        <taxon>Bacillota</taxon>
        <taxon>Bacilli</taxon>
        <taxon>Lactobacillales</taxon>
        <taxon>Lactobacillaceae</taxon>
        <taxon>Companilactobacillus</taxon>
    </lineage>
</organism>
<dbReference type="InterPro" id="IPR029058">
    <property type="entry name" value="AB_hydrolase_fold"/>
</dbReference>
<protein>
    <submittedName>
        <fullName evidence="1">Acetyl esterase</fullName>
    </submittedName>
</protein>
<dbReference type="GO" id="GO:0016747">
    <property type="term" value="F:acyltransferase activity, transferring groups other than amino-acyl groups"/>
    <property type="evidence" value="ECO:0007669"/>
    <property type="project" value="TreeGrafter"/>
</dbReference>
<dbReference type="EMBL" id="CP012559">
    <property type="protein sequence ID" value="ALB28794.1"/>
    <property type="molecule type" value="Genomic_DNA"/>
</dbReference>
<evidence type="ECO:0000313" key="1">
    <source>
        <dbReference type="EMBL" id="ALB28794.1"/>
    </source>
</evidence>
<accession>A0A0K2LBW7</accession>
<keyword evidence="2" id="KW-1185">Reference proteome</keyword>
<dbReference type="Gene3D" id="3.40.50.1820">
    <property type="entry name" value="alpha/beta hydrolase"/>
    <property type="match status" value="1"/>
</dbReference>
<dbReference type="AlphaFoldDB" id="A0A0K2LBW7"/>
<evidence type="ECO:0000313" key="2">
    <source>
        <dbReference type="Proteomes" id="UP000061546"/>
    </source>
</evidence>
<name>A0A0K2LBW7_9LACO</name>
<dbReference type="PANTHER" id="PTHR48098:SF1">
    <property type="entry name" value="DIACYLGLYCEROL ACYLTRANSFERASE_MYCOLYLTRANSFERASE AG85A"/>
    <property type="match status" value="1"/>
</dbReference>
<dbReference type="STRING" id="1074467.JP39_05145"/>
<dbReference type="InterPro" id="IPR050583">
    <property type="entry name" value="Mycobacterial_A85_antigen"/>
</dbReference>
<proteinExistence type="predicted"/>
<dbReference type="OrthoDB" id="9803578at2"/>
<dbReference type="KEGG" id="lhi:JP39_05145"/>
<dbReference type="PANTHER" id="PTHR48098">
    <property type="entry name" value="ENTEROCHELIN ESTERASE-RELATED"/>
    <property type="match status" value="1"/>
</dbReference>
<sequence length="241" mass="27977">MTLMNLSYRTNYLHTYFKTTVVVPDTNESNYTAVWLLHGYTGDDSAWIRHVNVEKLARDHNWVIIMPEGRNAFYSDSNFIPYYSYFVDEFIPKMQSLLPISKERDHNFIVGSSMGGYGALKIAFLNDDKFSKVAALSPITDIEHFRDNPKGPMAKETFNSIFDSPDKIAHNQLINIYNSRQPKQQILTLCGDADFMHEDNIMFKNFLSIHAKGHYTWMPVSGDHSWKTWGDNIEKVFNWLN</sequence>
<reference evidence="1 2" key="1">
    <citation type="submission" date="2015-08" db="EMBL/GenBank/DDBJ databases">
        <title>Genomic sequence of Lactobacillus heilongjiangensis DSM 28069, isolated from Chinese traditional pickle.</title>
        <authorList>
            <person name="Jiang X."/>
            <person name="Zheng B."/>
            <person name="Cheng H."/>
        </authorList>
    </citation>
    <scope>NUCLEOTIDE SEQUENCE [LARGE SCALE GENOMIC DNA]</scope>
    <source>
        <strain evidence="1 2">DSM 28069</strain>
    </source>
</reference>
<dbReference type="RefSeq" id="WP_041499384.1">
    <property type="nucleotide sequence ID" value="NZ_BJDV01000011.1"/>
</dbReference>